<proteinExistence type="predicted"/>
<reference evidence="2 3" key="1">
    <citation type="journal article" date="2021" name="BMC Genomics">
        <title>Datura genome reveals duplications of psychoactive alkaloid biosynthetic genes and high mutation rate following tissue culture.</title>
        <authorList>
            <person name="Rajewski A."/>
            <person name="Carter-House D."/>
            <person name="Stajich J."/>
            <person name="Litt A."/>
        </authorList>
    </citation>
    <scope>NUCLEOTIDE SEQUENCE [LARGE SCALE GENOMIC DNA]</scope>
    <source>
        <strain evidence="2">AR-01</strain>
    </source>
</reference>
<dbReference type="EMBL" id="JACEIK010003874">
    <property type="protein sequence ID" value="MCD9643388.1"/>
    <property type="molecule type" value="Genomic_DNA"/>
</dbReference>
<keyword evidence="1" id="KW-1133">Transmembrane helix</keyword>
<evidence type="ECO:0000313" key="2">
    <source>
        <dbReference type="EMBL" id="MCD9643388.1"/>
    </source>
</evidence>
<evidence type="ECO:0000313" key="3">
    <source>
        <dbReference type="Proteomes" id="UP000823775"/>
    </source>
</evidence>
<sequence length="71" mass="8371">MLSCSFKNRHEFALLLVKQLINYKTHFSIFENLFHSLIQRPRFVLAIAVTTRALSLSVIVSFLFLFFCLLY</sequence>
<name>A0ABS8VB52_DATST</name>
<keyword evidence="1" id="KW-0812">Transmembrane</keyword>
<organism evidence="2 3">
    <name type="scientific">Datura stramonium</name>
    <name type="common">Jimsonweed</name>
    <name type="synonym">Common thornapple</name>
    <dbReference type="NCBI Taxonomy" id="4076"/>
    <lineage>
        <taxon>Eukaryota</taxon>
        <taxon>Viridiplantae</taxon>
        <taxon>Streptophyta</taxon>
        <taxon>Embryophyta</taxon>
        <taxon>Tracheophyta</taxon>
        <taxon>Spermatophyta</taxon>
        <taxon>Magnoliopsida</taxon>
        <taxon>eudicotyledons</taxon>
        <taxon>Gunneridae</taxon>
        <taxon>Pentapetalae</taxon>
        <taxon>asterids</taxon>
        <taxon>lamiids</taxon>
        <taxon>Solanales</taxon>
        <taxon>Solanaceae</taxon>
        <taxon>Solanoideae</taxon>
        <taxon>Datureae</taxon>
        <taxon>Datura</taxon>
    </lineage>
</organism>
<keyword evidence="3" id="KW-1185">Reference proteome</keyword>
<keyword evidence="1" id="KW-0472">Membrane</keyword>
<comment type="caution">
    <text evidence="2">The sequence shown here is derived from an EMBL/GenBank/DDBJ whole genome shotgun (WGS) entry which is preliminary data.</text>
</comment>
<gene>
    <name evidence="2" type="ORF">HAX54_030837</name>
</gene>
<dbReference type="Proteomes" id="UP000823775">
    <property type="component" value="Unassembled WGS sequence"/>
</dbReference>
<accession>A0ABS8VB52</accession>
<feature type="transmembrane region" description="Helical" evidence="1">
    <location>
        <begin position="43"/>
        <end position="67"/>
    </location>
</feature>
<protein>
    <submittedName>
        <fullName evidence="2">Uncharacterized protein</fullName>
    </submittedName>
</protein>
<evidence type="ECO:0000256" key="1">
    <source>
        <dbReference type="SAM" id="Phobius"/>
    </source>
</evidence>